<dbReference type="AlphaFoldDB" id="A0A8H4P1J6"/>
<comment type="caution">
    <text evidence="2">The sequence shown here is derived from an EMBL/GenBank/DDBJ whole genome shotgun (WGS) entry which is preliminary data.</text>
</comment>
<sequence length="333" mass="38667">MASTTPALATMPTEILCMIGSELGENELVGISQVSRGFRNIFLARRFKRVVLRGTMARIEFYQNEYPHNGPLSFEDVALIGSLLQGMPKLYGVTFRINCYDNVLFNRLLREAPKWSSPRSIAFFRNTDHSNFNAVIRRFLPGTLEAVRIPYGFNKRHYNIVKSQCPTLKALEIDRSCDRQRRRNVTPSLDHDFVNTVNSDFPEVESLILHEDTRFRNRRFMWFTSAAELDDAVSLLIDALDDMPRLRRFAFTLREDRLDIPLIQDDVEADIDEWCLNLVESLLNAVPTLEELCISFYHPTFYRGTRRNHQIVVQKANRNNIGEEDRFPSSLWP</sequence>
<dbReference type="Proteomes" id="UP000605986">
    <property type="component" value="Unassembled WGS sequence"/>
</dbReference>
<evidence type="ECO:0000313" key="3">
    <source>
        <dbReference type="Proteomes" id="UP000605986"/>
    </source>
</evidence>
<dbReference type="SUPFAM" id="SSF81383">
    <property type="entry name" value="F-box domain"/>
    <property type="match status" value="1"/>
</dbReference>
<organism evidence="2 3">
    <name type="scientific">Fusarium austroafricanum</name>
    <dbReference type="NCBI Taxonomy" id="2364996"/>
    <lineage>
        <taxon>Eukaryota</taxon>
        <taxon>Fungi</taxon>
        <taxon>Dikarya</taxon>
        <taxon>Ascomycota</taxon>
        <taxon>Pezizomycotina</taxon>
        <taxon>Sordariomycetes</taxon>
        <taxon>Hypocreomycetidae</taxon>
        <taxon>Hypocreales</taxon>
        <taxon>Nectriaceae</taxon>
        <taxon>Fusarium</taxon>
        <taxon>Fusarium concolor species complex</taxon>
    </lineage>
</organism>
<gene>
    <name evidence="2" type="ORF">F53441_3717</name>
</gene>
<dbReference type="InterPro" id="IPR036047">
    <property type="entry name" value="F-box-like_dom_sf"/>
</dbReference>
<proteinExistence type="predicted"/>
<dbReference type="PROSITE" id="PS50181">
    <property type="entry name" value="FBOX"/>
    <property type="match status" value="1"/>
</dbReference>
<accession>A0A8H4P1J6</accession>
<dbReference type="OrthoDB" id="5078891at2759"/>
<keyword evidence="3" id="KW-1185">Reference proteome</keyword>
<dbReference type="InterPro" id="IPR001810">
    <property type="entry name" value="F-box_dom"/>
</dbReference>
<dbReference type="EMBL" id="JAADJG010000144">
    <property type="protein sequence ID" value="KAF4453708.1"/>
    <property type="molecule type" value="Genomic_DNA"/>
</dbReference>
<evidence type="ECO:0000313" key="2">
    <source>
        <dbReference type="EMBL" id="KAF4453708.1"/>
    </source>
</evidence>
<reference evidence="2" key="1">
    <citation type="submission" date="2020-01" db="EMBL/GenBank/DDBJ databases">
        <title>Identification and distribution of gene clusters putatively required for synthesis of sphingolipid metabolism inhibitors in phylogenetically diverse species of the filamentous fungus Fusarium.</title>
        <authorList>
            <person name="Kim H.-S."/>
            <person name="Busman M."/>
            <person name="Brown D.W."/>
            <person name="Divon H."/>
            <person name="Uhlig S."/>
            <person name="Proctor R.H."/>
        </authorList>
    </citation>
    <scope>NUCLEOTIDE SEQUENCE</scope>
    <source>
        <strain evidence="2">NRRL 53441</strain>
    </source>
</reference>
<feature type="domain" description="F-box" evidence="1">
    <location>
        <begin position="5"/>
        <end position="50"/>
    </location>
</feature>
<protein>
    <recommendedName>
        <fullName evidence="1">F-box domain-containing protein</fullName>
    </recommendedName>
</protein>
<name>A0A8H4P1J6_9HYPO</name>
<evidence type="ECO:0000259" key="1">
    <source>
        <dbReference type="PROSITE" id="PS50181"/>
    </source>
</evidence>